<sequence>MTLGDRNKVVNFYPTVYSTEYDRSFNNQTNTHSRNVNIEAPQGILKNNKEKITKAPLKDKLKHPVDSNTPKKDCKHHLRHHHKTKSSLPKTPDLSYGRSSSRKSLHEQKDSKTQNLNILLTAGIPSAKFTYSPYIQKKRVVPHQGDCILLGDNMAFDGYLKQDDSLHRYMRTDLVNDTYQPEPFLQKKRITLYKNNHNILCTYTTKELSSPVVLPTYSKNVLAEPFFQKGRKKFPSSYKNEEDKKNITDSCLNLYLEGIEDLSTSKTKEIMSQYHAHKVNCFPGQYLTTYNHDYSPKLKKLSPVLAADLMLREKKKLSDKDNKLSSIKNSAKRNEFLYSTEEKHNKSLETADQPYVSENYDDDFIEYYRRILEDRYYSYHPFLLHKINKERENASINLSEHCKDEDKNPDSKVNLTTEERSQEVVDQKNTTVSNRSDSSSSKQSLFKKKTKDSVCSCSSYDSRYSLNYDPSLYSDSA</sequence>
<dbReference type="RefSeq" id="XP_065669239.1">
    <property type="nucleotide sequence ID" value="XM_065813167.1"/>
</dbReference>
<evidence type="ECO:0000313" key="2">
    <source>
        <dbReference type="Proteomes" id="UP001652625"/>
    </source>
</evidence>
<feature type="region of interest" description="Disordered" evidence="1">
    <location>
        <begin position="54"/>
        <end position="111"/>
    </location>
</feature>
<feature type="compositionally biased region" description="Basic and acidic residues" evidence="1">
    <location>
        <begin position="400"/>
        <end position="410"/>
    </location>
</feature>
<evidence type="ECO:0000256" key="1">
    <source>
        <dbReference type="SAM" id="MobiDB-lite"/>
    </source>
</evidence>
<feature type="compositionally biased region" description="Basic and acidic residues" evidence="1">
    <location>
        <begin position="54"/>
        <end position="72"/>
    </location>
</feature>
<feature type="compositionally biased region" description="Basic residues" evidence="1">
    <location>
        <begin position="73"/>
        <end position="85"/>
    </location>
</feature>
<dbReference type="GeneID" id="100213080"/>
<reference evidence="3" key="1">
    <citation type="submission" date="2025-08" db="UniProtKB">
        <authorList>
            <consortium name="RefSeq"/>
        </authorList>
    </citation>
    <scope>IDENTIFICATION</scope>
</reference>
<feature type="region of interest" description="Disordered" evidence="1">
    <location>
        <begin position="398"/>
        <end position="477"/>
    </location>
</feature>
<feature type="compositionally biased region" description="Low complexity" evidence="1">
    <location>
        <begin position="433"/>
        <end position="444"/>
    </location>
</feature>
<keyword evidence="2" id="KW-1185">Reference proteome</keyword>
<feature type="compositionally biased region" description="Polar residues" evidence="1">
    <location>
        <begin position="455"/>
        <end position="465"/>
    </location>
</feature>
<organism evidence="2 3">
    <name type="scientific">Hydra vulgaris</name>
    <name type="common">Hydra</name>
    <name type="synonym">Hydra attenuata</name>
    <dbReference type="NCBI Taxonomy" id="6087"/>
    <lineage>
        <taxon>Eukaryota</taxon>
        <taxon>Metazoa</taxon>
        <taxon>Cnidaria</taxon>
        <taxon>Hydrozoa</taxon>
        <taxon>Hydroidolina</taxon>
        <taxon>Anthoathecata</taxon>
        <taxon>Aplanulata</taxon>
        <taxon>Hydridae</taxon>
        <taxon>Hydra</taxon>
    </lineage>
</organism>
<evidence type="ECO:0000313" key="3">
    <source>
        <dbReference type="RefSeq" id="XP_065669239.1"/>
    </source>
</evidence>
<name>A0ABM4D4M0_HYDVU</name>
<accession>A0ABM4D4M0</accession>
<protein>
    <submittedName>
        <fullName evidence="3">Uncharacterized protein LOC100213080 isoform X4</fullName>
    </submittedName>
</protein>
<proteinExistence type="predicted"/>
<gene>
    <name evidence="3" type="primary">LOC100213080</name>
</gene>
<feature type="compositionally biased region" description="Basic and acidic residues" evidence="1">
    <location>
        <begin position="417"/>
        <end position="426"/>
    </location>
</feature>
<dbReference type="Proteomes" id="UP001652625">
    <property type="component" value="Chromosome 12"/>
</dbReference>